<gene>
    <name evidence="19" type="ORF">EW146_g6840</name>
</gene>
<evidence type="ECO:0000256" key="10">
    <source>
        <dbReference type="ARBA" id="ARBA00023128"/>
    </source>
</evidence>
<dbReference type="Gene3D" id="3.40.630.30">
    <property type="match status" value="1"/>
</dbReference>
<comment type="similarity">
    <text evidence="4">Belongs to the acetyltransferase family.</text>
</comment>
<evidence type="ECO:0000256" key="11">
    <source>
        <dbReference type="ARBA" id="ARBA00023315"/>
    </source>
</evidence>
<evidence type="ECO:0000256" key="8">
    <source>
        <dbReference type="ARBA" id="ARBA00022679"/>
    </source>
</evidence>
<keyword evidence="11" id="KW-0012">Acyltransferase</keyword>
<evidence type="ECO:0000256" key="7">
    <source>
        <dbReference type="ARBA" id="ARBA00022605"/>
    </source>
</evidence>
<evidence type="ECO:0000256" key="2">
    <source>
        <dbReference type="ARBA" id="ARBA00004173"/>
    </source>
</evidence>
<dbReference type="Gene3D" id="1.20.1280.50">
    <property type="match status" value="1"/>
</dbReference>
<evidence type="ECO:0000259" key="18">
    <source>
        <dbReference type="PROSITE" id="PS51731"/>
    </source>
</evidence>
<keyword evidence="9" id="KW-0809">Transit peptide</keyword>
<evidence type="ECO:0000313" key="20">
    <source>
        <dbReference type="Proteomes" id="UP000310158"/>
    </source>
</evidence>
<dbReference type="PANTHER" id="PTHR23342:SF4">
    <property type="entry name" value="AMINO-ACID ACETYLTRANSFERASE, MITOCHONDRIAL"/>
    <property type="match status" value="1"/>
</dbReference>
<keyword evidence="20" id="KW-1185">Reference proteome</keyword>
<dbReference type="GO" id="GO:0006592">
    <property type="term" value="P:ornithine biosynthetic process"/>
    <property type="evidence" value="ECO:0007669"/>
    <property type="project" value="TreeGrafter"/>
</dbReference>
<evidence type="ECO:0000256" key="9">
    <source>
        <dbReference type="ARBA" id="ARBA00022946"/>
    </source>
</evidence>
<dbReference type="GO" id="GO:0006526">
    <property type="term" value="P:L-arginine biosynthetic process"/>
    <property type="evidence" value="ECO:0007669"/>
    <property type="project" value="UniProtKB-UniPathway"/>
</dbReference>
<dbReference type="EC" id="2.3.1.1" evidence="5"/>
<dbReference type="InterPro" id="IPR006855">
    <property type="entry name" value="Vertebrate-like_GNAT_dom"/>
</dbReference>
<accession>A0A4S4LPC7</accession>
<dbReference type="Gene3D" id="3.40.1160.10">
    <property type="entry name" value="Acetylglutamate kinase-like"/>
    <property type="match status" value="1"/>
</dbReference>
<dbReference type="FunFam" id="3.40.630.30:FF:000070">
    <property type="entry name" value="Acetylglutamate kinase"/>
    <property type="match status" value="1"/>
</dbReference>
<comment type="catalytic activity">
    <reaction evidence="15">
        <text>L-glutamate + acetyl-CoA = N-acetyl-L-glutamate + CoA + H(+)</text>
        <dbReference type="Rhea" id="RHEA:24292"/>
        <dbReference type="ChEBI" id="CHEBI:15378"/>
        <dbReference type="ChEBI" id="CHEBI:29985"/>
        <dbReference type="ChEBI" id="CHEBI:44337"/>
        <dbReference type="ChEBI" id="CHEBI:57287"/>
        <dbReference type="ChEBI" id="CHEBI:57288"/>
        <dbReference type="EC" id="2.3.1.1"/>
    </reaction>
</comment>
<feature type="domain" description="N-acetyltransferase" evidence="18">
    <location>
        <begin position="1159"/>
        <end position="1337"/>
    </location>
</feature>
<evidence type="ECO:0000256" key="1">
    <source>
        <dbReference type="ARBA" id="ARBA00002294"/>
    </source>
</evidence>
<evidence type="ECO:0000256" key="6">
    <source>
        <dbReference type="ARBA" id="ARBA00018802"/>
    </source>
</evidence>
<evidence type="ECO:0000256" key="4">
    <source>
        <dbReference type="ARBA" id="ARBA00008694"/>
    </source>
</evidence>
<evidence type="ECO:0000256" key="16">
    <source>
        <dbReference type="SAM" id="MobiDB-lite"/>
    </source>
</evidence>
<evidence type="ECO:0000256" key="5">
    <source>
        <dbReference type="ARBA" id="ARBA00012697"/>
    </source>
</evidence>
<feature type="region of interest" description="Disordered" evidence="16">
    <location>
        <begin position="812"/>
        <end position="852"/>
    </location>
</feature>
<feature type="compositionally biased region" description="Pro residues" evidence="16">
    <location>
        <begin position="815"/>
        <end position="825"/>
    </location>
</feature>
<evidence type="ECO:0000259" key="17">
    <source>
        <dbReference type="PROSITE" id="PS50181"/>
    </source>
</evidence>
<protein>
    <recommendedName>
        <fullName evidence="6">Amino-acid acetyltransferase, mitochondrial</fullName>
        <ecNumber evidence="5">2.3.1.1</ecNumber>
    </recommendedName>
    <alternativeName>
        <fullName evidence="12">Arginine-requiring protein 2</fullName>
    </alternativeName>
    <alternativeName>
        <fullName evidence="13">Glutamate N-acetyltransferase</fullName>
    </alternativeName>
    <alternativeName>
        <fullName evidence="14">N-acetylglutamate synthase</fullName>
    </alternativeName>
</protein>
<dbReference type="PROSITE" id="PS51731">
    <property type="entry name" value="GNAT_NAGS"/>
    <property type="match status" value="1"/>
</dbReference>
<keyword evidence="8" id="KW-0808">Transferase</keyword>
<dbReference type="Pfam" id="PF04768">
    <property type="entry name" value="NAT"/>
    <property type="match status" value="2"/>
</dbReference>
<keyword evidence="7" id="KW-0028">Amino-acid biosynthesis</keyword>
<dbReference type="SMART" id="SM00256">
    <property type="entry name" value="FBOX"/>
    <property type="match status" value="1"/>
</dbReference>
<evidence type="ECO:0000256" key="13">
    <source>
        <dbReference type="ARBA" id="ARBA00030346"/>
    </source>
</evidence>
<proteinExistence type="inferred from homology"/>
<dbReference type="SUPFAM" id="SSF81383">
    <property type="entry name" value="F-box domain"/>
    <property type="match status" value="1"/>
</dbReference>
<organism evidence="19 20">
    <name type="scientific">Bondarzewia mesenterica</name>
    <dbReference type="NCBI Taxonomy" id="1095465"/>
    <lineage>
        <taxon>Eukaryota</taxon>
        <taxon>Fungi</taxon>
        <taxon>Dikarya</taxon>
        <taxon>Basidiomycota</taxon>
        <taxon>Agaricomycotina</taxon>
        <taxon>Agaricomycetes</taxon>
        <taxon>Russulales</taxon>
        <taxon>Bondarzewiaceae</taxon>
        <taxon>Bondarzewia</taxon>
    </lineage>
</organism>
<dbReference type="Proteomes" id="UP000310158">
    <property type="component" value="Unassembled WGS sequence"/>
</dbReference>
<evidence type="ECO:0000256" key="14">
    <source>
        <dbReference type="ARBA" id="ARBA00033251"/>
    </source>
</evidence>
<dbReference type="CDD" id="cd09917">
    <property type="entry name" value="F-box_SF"/>
    <property type="match status" value="1"/>
</dbReference>
<dbReference type="OrthoDB" id="5585968at2759"/>
<dbReference type="EMBL" id="SGPL01000360">
    <property type="protein sequence ID" value="THH13361.1"/>
    <property type="molecule type" value="Genomic_DNA"/>
</dbReference>
<dbReference type="PANTHER" id="PTHR23342">
    <property type="entry name" value="N-ACETYLGLUTAMATE SYNTHASE"/>
    <property type="match status" value="1"/>
</dbReference>
<evidence type="ECO:0000256" key="15">
    <source>
        <dbReference type="ARBA" id="ARBA00048372"/>
    </source>
</evidence>
<comment type="subcellular location">
    <subcellularLocation>
        <location evidence="2">Mitochondrion</location>
    </subcellularLocation>
</comment>
<dbReference type="PROSITE" id="PS50181">
    <property type="entry name" value="FBOX"/>
    <property type="match status" value="1"/>
</dbReference>
<sequence length="1359" mass="152097">MKFKAEASWWDTQWKYQKHIGFLFFRHWEVILADYCCRFVACEECMNGIVAESKVYRHLFLTVTDRLGRDCDLELWTLSIAPFFSTNMSPFDMLPTELILKILENLDYQSILACQRVNRGLKELVDGSASLQYAVGLAAARSHDGPASHHSTAERLQTLREHQIAWRKLEWKEHAIFPMAVGNVWELYGGVFVQSNNHSKTLYFKQLPSVLRGIDMRDWDLTFEFRIRDFGIDPAQDLLIVIQESYQSGINVCNIHLRSISSGAAHSAAPKSSLLQHSLHAIQEDWSYSIIIDGDHLGILFINNEEADNEFVVWNWKSGDIILRLSRDNLNSFAFLDERFVMVAMLFGPIAPNPVLVIYDMSVPCATELDVETARFHCAFELPDIRTGVPLFGLDIRSDPSPNWTPSPDLHVPFHTEHRERLFVISLLGIVSRIQQGALDIFVTSRFFLDRAYMILEDQGKLTPYDDAGEEGEEEQYNVFTWDDWGACHTRVMIRESNWTAWVCYVFGMKYISPAVVTRDGVSKIQIFDFGSSRVRRAVQDGSLEEEWDLVSESSLVSYRWLQYGSISTNLPYLVKEIPLPPQIQDTPSFALMISEDTLIALEKVRSYLSVPSMIIEFSAGNSPFSNGPHMDFLIFAWCGEWSLTRYKASCTISYHFQFRPAPFILFSVVALSKALPLSQPLVTLSGGILDALSTGVAGVSRSHGGCKTAQSGAAAPPRDDMRTVPEPFYSVTRAKVMHMNHSLIVFGGQSFAAAGSKAQYAHTFKAFYATVRGLRERLEPEEHELPTNDFILSILRANPSARDAKSYLASFGPRPQPAPSPIHAPEPLQSRPETQDAVKAPTLTEEPKPSPLISSILNPVYRRTALVKIQGPFTDRQLESISRGMVYLEKLGLVSVIVVDSDGIPKGEEGEREQIVDETMRIVETLEKQGAKARPILSAVVRLGPKPGNDDSGEDPHVQIPEAHTLPSDLTPIRSALRSGEIPVLSPMALDSFCRSVRVDANDVVGALARGMVEAAALDTHEKRKPEGQLEFSDEVDLTPLRLMIINREGGVPSYARSGYPHLLINLASEYHHIQDTFQRPWESNHPTALSNLSLARTCLAYMPPTSSAVMVNHRVPSSLIANLITNKPAFSSSLPHALLQGNRSLTAHTPTLLRRGLDISVVKNVADIDRPKMTALLEQSFKRTLDLDAFYARLEKHLDFVIVAGDYAGAAIVTTEPCSGSPNFSSITYLDKFAVLPSHQGDGTVDFLWVALHDETYGLGLPNSVNPNGGKEGQGEGQDLVWRSRANNPINKWYFERSSGHIRMGDWVLFWCDAEKRLKTVEGRRASAGLSYVEDWERGRLSAWADAITRIPSSWKK</sequence>
<dbReference type="InterPro" id="IPR036393">
    <property type="entry name" value="AceGlu_kinase-like_sf"/>
</dbReference>
<name>A0A4S4LPC7_9AGAM</name>
<dbReference type="GO" id="GO:0005759">
    <property type="term" value="C:mitochondrial matrix"/>
    <property type="evidence" value="ECO:0007669"/>
    <property type="project" value="TreeGrafter"/>
</dbReference>
<comment type="caution">
    <text evidence="19">The sequence shown here is derived from an EMBL/GenBank/DDBJ whole genome shotgun (WGS) entry which is preliminary data.</text>
</comment>
<dbReference type="Pfam" id="PF12937">
    <property type="entry name" value="F-box-like"/>
    <property type="match status" value="1"/>
</dbReference>
<dbReference type="GO" id="GO:0004042">
    <property type="term" value="F:L-glutamate N-acetyltransferase activity"/>
    <property type="evidence" value="ECO:0007669"/>
    <property type="project" value="TreeGrafter"/>
</dbReference>
<dbReference type="InterPro" id="IPR001810">
    <property type="entry name" value="F-box_dom"/>
</dbReference>
<evidence type="ECO:0000256" key="12">
    <source>
        <dbReference type="ARBA" id="ARBA00030322"/>
    </source>
</evidence>
<dbReference type="InterPro" id="IPR036047">
    <property type="entry name" value="F-box-like_dom_sf"/>
</dbReference>
<reference evidence="19 20" key="1">
    <citation type="submission" date="2019-02" db="EMBL/GenBank/DDBJ databases">
        <title>Genome sequencing of the rare red list fungi Bondarzewia mesenterica.</title>
        <authorList>
            <person name="Buettner E."/>
            <person name="Kellner H."/>
        </authorList>
    </citation>
    <scope>NUCLEOTIDE SEQUENCE [LARGE SCALE GENOMIC DNA]</scope>
    <source>
        <strain evidence="19 20">DSM 108281</strain>
    </source>
</reference>
<evidence type="ECO:0000256" key="3">
    <source>
        <dbReference type="ARBA" id="ARBA00004925"/>
    </source>
</evidence>
<feature type="domain" description="F-box" evidence="17">
    <location>
        <begin position="88"/>
        <end position="134"/>
    </location>
</feature>
<dbReference type="UniPathway" id="UPA00068"/>
<comment type="function">
    <text evidence="1">N-acetylglutamate synthase involved in arginine biosynthesis.</text>
</comment>
<keyword evidence="10" id="KW-0496">Mitochondrion</keyword>
<comment type="pathway">
    <text evidence="3">Amino-acid biosynthesis; L-arginine biosynthesis; N(2)-acetyl-L-ornithine from L-glutamate: step 1/4.</text>
</comment>
<evidence type="ECO:0000313" key="19">
    <source>
        <dbReference type="EMBL" id="THH13361.1"/>
    </source>
</evidence>